<feature type="active site" description="Proton donor/acceptor" evidence="7">
    <location>
        <position position="298"/>
    </location>
</feature>
<feature type="active site" description="Schiff-base intermediate with acetaldehyde" evidence="7">
    <location>
        <position position="364"/>
    </location>
</feature>
<dbReference type="GO" id="GO:0016052">
    <property type="term" value="P:carbohydrate catabolic process"/>
    <property type="evidence" value="ECO:0007669"/>
    <property type="project" value="TreeGrafter"/>
</dbReference>
<feature type="domain" description="Nudix hydrolase" evidence="8">
    <location>
        <begin position="4"/>
        <end position="139"/>
    </location>
</feature>
<comment type="subcellular location">
    <subcellularLocation>
        <location evidence="7">Cytoplasm</location>
    </subcellularLocation>
</comment>
<dbReference type="PROSITE" id="PS00893">
    <property type="entry name" value="NUDIX_BOX"/>
    <property type="match status" value="1"/>
</dbReference>
<evidence type="ECO:0000256" key="1">
    <source>
        <dbReference type="ARBA" id="ARBA00010936"/>
    </source>
</evidence>
<proteinExistence type="inferred from homology"/>
<dbReference type="SUPFAM" id="SSF55811">
    <property type="entry name" value="Nudix"/>
    <property type="match status" value="1"/>
</dbReference>
<dbReference type="GO" id="GO:0009264">
    <property type="term" value="P:deoxyribonucleotide catabolic process"/>
    <property type="evidence" value="ECO:0007669"/>
    <property type="project" value="UniProtKB-UniRule"/>
</dbReference>
<dbReference type="GO" id="GO:0006018">
    <property type="term" value="P:2-deoxyribose 1-phosphate catabolic process"/>
    <property type="evidence" value="ECO:0007669"/>
    <property type="project" value="UniProtKB-UniRule"/>
</dbReference>
<keyword evidence="2 7" id="KW-0963">Cytoplasm</keyword>
<sequence>MSERIERAAGGLVVRQGRQGREVLMIDDAYGKVAFPKGHLEPGETWEEAAVREIFEETGVRARIIGDIGRIEYRIERNGSPVRKQVRLYLLEAEGDDSPVHQVEEVNAAYFLPWDEAKTRHDERGYANWSFAFAKAEAVLHWRDGGFEEKFRKLPLAAPMSDVDAVFAKARPTLAQLVAACRDELRHTLPQVQGFPAGEVSLPRPEPDGEAVRTAIESTLLRPEASEIDVQNLCAEAIRRKWPTVCVSPRHVALAKRFIGHEAVRVCTVIGFPHGTSTQGALRFEVADAVASGAVEIDMVGPVGALVEGDLATWYEAVRAVVDTARQFAAPPVVKVILETSALPIDAVIKGAMVAVAAGVDFVKTSTGFHAGGALVADVAAMTMAVGGRAGVKASAGIRTPEAAKLLLRFGADRLGTSAAGKLLP</sequence>
<dbReference type="Pfam" id="PF01791">
    <property type="entry name" value="DeoC"/>
    <property type="match status" value="1"/>
</dbReference>
<evidence type="ECO:0000256" key="4">
    <source>
        <dbReference type="ARBA" id="ARBA00023239"/>
    </source>
</evidence>
<dbReference type="SUPFAM" id="SSF51569">
    <property type="entry name" value="Aldolase"/>
    <property type="match status" value="1"/>
</dbReference>
<name>A0A4R8LR98_9BACL</name>
<dbReference type="NCBIfam" id="TIGR00126">
    <property type="entry name" value="deoC"/>
    <property type="match status" value="1"/>
</dbReference>
<dbReference type="EMBL" id="SORF01000005">
    <property type="protein sequence ID" value="TDY48015.1"/>
    <property type="molecule type" value="Genomic_DNA"/>
</dbReference>
<dbReference type="GO" id="GO:0016787">
    <property type="term" value="F:hydrolase activity"/>
    <property type="evidence" value="ECO:0007669"/>
    <property type="project" value="UniProtKB-KW"/>
</dbReference>
<dbReference type="SMART" id="SM01133">
    <property type="entry name" value="DeoC"/>
    <property type="match status" value="1"/>
</dbReference>
<dbReference type="Gene3D" id="3.90.79.10">
    <property type="entry name" value="Nucleoside Triphosphate Pyrophosphohydrolase"/>
    <property type="match status" value="1"/>
</dbReference>
<evidence type="ECO:0000259" key="8">
    <source>
        <dbReference type="PROSITE" id="PS51462"/>
    </source>
</evidence>
<dbReference type="GO" id="GO:0005737">
    <property type="term" value="C:cytoplasm"/>
    <property type="evidence" value="ECO:0007669"/>
    <property type="project" value="UniProtKB-SubCell"/>
</dbReference>
<dbReference type="InterPro" id="IPR028581">
    <property type="entry name" value="DeoC_typeI"/>
</dbReference>
<comment type="catalytic activity">
    <reaction evidence="6 7">
        <text>2-deoxy-D-ribose 5-phosphate = D-glyceraldehyde 3-phosphate + acetaldehyde</text>
        <dbReference type="Rhea" id="RHEA:12821"/>
        <dbReference type="ChEBI" id="CHEBI:15343"/>
        <dbReference type="ChEBI" id="CHEBI:59776"/>
        <dbReference type="ChEBI" id="CHEBI:62877"/>
        <dbReference type="EC" id="4.1.2.4"/>
    </reaction>
</comment>
<dbReference type="OrthoDB" id="9778711at2"/>
<dbReference type="EC" id="4.1.2.4" evidence="7"/>
<organism evidence="9 10">
    <name type="scientific">Alicyclobacillus sacchari</name>
    <dbReference type="NCBI Taxonomy" id="392010"/>
    <lineage>
        <taxon>Bacteria</taxon>
        <taxon>Bacillati</taxon>
        <taxon>Bacillota</taxon>
        <taxon>Bacilli</taxon>
        <taxon>Bacillales</taxon>
        <taxon>Alicyclobacillaceae</taxon>
        <taxon>Alicyclobacillus</taxon>
    </lineage>
</organism>
<evidence type="ECO:0000256" key="5">
    <source>
        <dbReference type="ARBA" id="ARBA00023270"/>
    </source>
</evidence>
<comment type="function">
    <text evidence="7">Catalyzes a reversible aldol reaction between acetaldehyde and D-glyceraldehyde 3-phosphate to generate 2-deoxy-D-ribose 5-phosphate.</text>
</comment>
<evidence type="ECO:0000256" key="6">
    <source>
        <dbReference type="ARBA" id="ARBA00048791"/>
    </source>
</evidence>
<dbReference type="CDD" id="cd00959">
    <property type="entry name" value="DeoC"/>
    <property type="match status" value="1"/>
</dbReference>
<dbReference type="GO" id="GO:0004139">
    <property type="term" value="F:deoxyribose-phosphate aldolase activity"/>
    <property type="evidence" value="ECO:0007669"/>
    <property type="project" value="UniProtKB-UniRule"/>
</dbReference>
<gene>
    <name evidence="7" type="primary">deoC</name>
    <name evidence="9" type="ORF">C7445_105197</name>
</gene>
<dbReference type="RefSeq" id="WP_134159391.1">
    <property type="nucleotide sequence ID" value="NZ_SORF01000005.1"/>
</dbReference>
<dbReference type="PANTHER" id="PTHR10889">
    <property type="entry name" value="DEOXYRIBOSE-PHOSPHATE ALDOLASE"/>
    <property type="match status" value="1"/>
</dbReference>
<keyword evidence="3" id="KW-0378">Hydrolase</keyword>
<dbReference type="InterPro" id="IPR020476">
    <property type="entry name" value="Nudix_hydrolase"/>
</dbReference>
<evidence type="ECO:0000256" key="3">
    <source>
        <dbReference type="ARBA" id="ARBA00022801"/>
    </source>
</evidence>
<dbReference type="AlphaFoldDB" id="A0A4R8LR98"/>
<reference evidence="9 10" key="1">
    <citation type="submission" date="2019-03" db="EMBL/GenBank/DDBJ databases">
        <title>Genomic Encyclopedia of Type Strains, Phase IV (KMG-IV): sequencing the most valuable type-strain genomes for metagenomic binning, comparative biology and taxonomic classification.</title>
        <authorList>
            <person name="Goeker M."/>
        </authorList>
    </citation>
    <scope>NUCLEOTIDE SEQUENCE [LARGE SCALE GENOMIC DNA]</scope>
    <source>
        <strain evidence="9 10">DSM 17974</strain>
    </source>
</reference>
<comment type="similarity">
    <text evidence="1 7">Belongs to the DeoC/FbaB aldolase family. DeoC type 1 subfamily.</text>
</comment>
<dbReference type="Proteomes" id="UP000294581">
    <property type="component" value="Unassembled WGS sequence"/>
</dbReference>
<comment type="caution">
    <text evidence="9">The sequence shown here is derived from an EMBL/GenBank/DDBJ whole genome shotgun (WGS) entry which is preliminary data.</text>
</comment>
<keyword evidence="4 7" id="KW-0456">Lyase</keyword>
<evidence type="ECO:0000313" key="10">
    <source>
        <dbReference type="Proteomes" id="UP000294581"/>
    </source>
</evidence>
<dbReference type="InterPro" id="IPR002915">
    <property type="entry name" value="DeoC/FbaB/LacD_aldolase"/>
</dbReference>
<dbReference type="UniPathway" id="UPA00002">
    <property type="reaction ID" value="UER00468"/>
</dbReference>
<keyword evidence="10" id="KW-1185">Reference proteome</keyword>
<accession>A0A4R8LR98</accession>
<evidence type="ECO:0000313" key="9">
    <source>
        <dbReference type="EMBL" id="TDY48015.1"/>
    </source>
</evidence>
<dbReference type="InterPro" id="IPR000086">
    <property type="entry name" value="NUDIX_hydrolase_dom"/>
</dbReference>
<evidence type="ECO:0000256" key="2">
    <source>
        <dbReference type="ARBA" id="ARBA00022490"/>
    </source>
</evidence>
<dbReference type="Gene3D" id="3.20.20.70">
    <property type="entry name" value="Aldolase class I"/>
    <property type="match status" value="1"/>
</dbReference>
<dbReference type="Pfam" id="PF00293">
    <property type="entry name" value="NUDIX"/>
    <property type="match status" value="1"/>
</dbReference>
<dbReference type="PANTHER" id="PTHR10889:SF1">
    <property type="entry name" value="DEOXYRIBOSE-PHOSPHATE ALDOLASE"/>
    <property type="match status" value="1"/>
</dbReference>
<comment type="pathway">
    <text evidence="7">Carbohydrate degradation; 2-deoxy-D-ribose 1-phosphate degradation; D-glyceraldehyde 3-phosphate and acetaldehyde from 2-deoxy-alpha-D-ribose 1-phosphate: step 2/2.</text>
</comment>
<dbReference type="InterPro" id="IPR011343">
    <property type="entry name" value="DeoC"/>
</dbReference>
<protein>
    <recommendedName>
        <fullName evidence="7">Deoxyribose-phosphate aldolase</fullName>
        <shortName evidence="7">DERA</shortName>
        <ecNumber evidence="7">4.1.2.4</ecNumber>
    </recommendedName>
    <alternativeName>
        <fullName evidence="7">2-deoxy-D-ribose 5-phosphate aldolase</fullName>
    </alternativeName>
    <alternativeName>
        <fullName evidence="7">Phosphodeoxyriboaldolase</fullName>
        <shortName evidence="7">Deoxyriboaldolase</shortName>
    </alternativeName>
</protein>
<dbReference type="CDD" id="cd03673">
    <property type="entry name" value="NUDIX_Ap6A_hydrolase"/>
    <property type="match status" value="1"/>
</dbReference>
<dbReference type="InterPro" id="IPR013785">
    <property type="entry name" value="Aldolase_TIM"/>
</dbReference>
<feature type="active site" description="Proton donor/acceptor" evidence="7">
    <location>
        <position position="393"/>
    </location>
</feature>
<dbReference type="HAMAP" id="MF_00114">
    <property type="entry name" value="DeoC_type1"/>
    <property type="match status" value="1"/>
</dbReference>
<dbReference type="InterPro" id="IPR015797">
    <property type="entry name" value="NUDIX_hydrolase-like_dom_sf"/>
</dbReference>
<dbReference type="PRINTS" id="PR00502">
    <property type="entry name" value="NUDIXFAMILY"/>
</dbReference>
<evidence type="ECO:0000256" key="7">
    <source>
        <dbReference type="HAMAP-Rule" id="MF_00114"/>
    </source>
</evidence>
<dbReference type="PROSITE" id="PS51462">
    <property type="entry name" value="NUDIX"/>
    <property type="match status" value="1"/>
</dbReference>
<dbReference type="InterPro" id="IPR020084">
    <property type="entry name" value="NUDIX_hydrolase_CS"/>
</dbReference>
<keyword evidence="5 7" id="KW-0704">Schiff base</keyword>